<gene>
    <name evidence="1" type="ORF">RchiOBHm_Chr6g0279411</name>
</gene>
<proteinExistence type="predicted"/>
<sequence>MRILLQARLVPMPINFSLIYNLFQQFQTLILLIHMQSTKSIIICSLKICKQM</sequence>
<keyword evidence="2" id="KW-1185">Reference proteome</keyword>
<accession>A0A2P6PT29</accession>
<dbReference type="EMBL" id="PDCK01000044">
    <property type="protein sequence ID" value="PRQ25056.1"/>
    <property type="molecule type" value="Genomic_DNA"/>
</dbReference>
<dbReference type="Gramene" id="PRQ25056">
    <property type="protein sequence ID" value="PRQ25056"/>
    <property type="gene ID" value="RchiOBHm_Chr6g0279411"/>
</dbReference>
<reference evidence="1 2" key="1">
    <citation type="journal article" date="2018" name="Nat. Genet.">
        <title>The Rosa genome provides new insights in the design of modern roses.</title>
        <authorList>
            <person name="Bendahmane M."/>
        </authorList>
    </citation>
    <scope>NUCLEOTIDE SEQUENCE [LARGE SCALE GENOMIC DNA]</scope>
    <source>
        <strain evidence="2">cv. Old Blush</strain>
    </source>
</reference>
<evidence type="ECO:0000313" key="1">
    <source>
        <dbReference type="EMBL" id="PRQ25056.1"/>
    </source>
</evidence>
<evidence type="ECO:0000313" key="2">
    <source>
        <dbReference type="Proteomes" id="UP000238479"/>
    </source>
</evidence>
<name>A0A2P6PT29_ROSCH</name>
<dbReference type="Proteomes" id="UP000238479">
    <property type="component" value="Chromosome 6"/>
</dbReference>
<dbReference type="AlphaFoldDB" id="A0A2P6PT29"/>
<protein>
    <submittedName>
        <fullName evidence="1">Uncharacterized protein</fullName>
    </submittedName>
</protein>
<organism evidence="1 2">
    <name type="scientific">Rosa chinensis</name>
    <name type="common">China rose</name>
    <dbReference type="NCBI Taxonomy" id="74649"/>
    <lineage>
        <taxon>Eukaryota</taxon>
        <taxon>Viridiplantae</taxon>
        <taxon>Streptophyta</taxon>
        <taxon>Embryophyta</taxon>
        <taxon>Tracheophyta</taxon>
        <taxon>Spermatophyta</taxon>
        <taxon>Magnoliopsida</taxon>
        <taxon>eudicotyledons</taxon>
        <taxon>Gunneridae</taxon>
        <taxon>Pentapetalae</taxon>
        <taxon>rosids</taxon>
        <taxon>fabids</taxon>
        <taxon>Rosales</taxon>
        <taxon>Rosaceae</taxon>
        <taxon>Rosoideae</taxon>
        <taxon>Rosoideae incertae sedis</taxon>
        <taxon>Rosa</taxon>
    </lineage>
</organism>
<comment type="caution">
    <text evidence="1">The sequence shown here is derived from an EMBL/GenBank/DDBJ whole genome shotgun (WGS) entry which is preliminary data.</text>
</comment>